<protein>
    <submittedName>
        <fullName evidence="1">Uncharacterized protein</fullName>
    </submittedName>
</protein>
<proteinExistence type="predicted"/>
<organism evidence="1">
    <name type="scientific">Lepeophtheirus salmonis</name>
    <name type="common">Salmon louse</name>
    <name type="synonym">Caligus salmonis</name>
    <dbReference type="NCBI Taxonomy" id="72036"/>
    <lineage>
        <taxon>Eukaryota</taxon>
        <taxon>Metazoa</taxon>
        <taxon>Ecdysozoa</taxon>
        <taxon>Arthropoda</taxon>
        <taxon>Crustacea</taxon>
        <taxon>Multicrustacea</taxon>
        <taxon>Hexanauplia</taxon>
        <taxon>Copepoda</taxon>
        <taxon>Siphonostomatoida</taxon>
        <taxon>Caligidae</taxon>
        <taxon>Lepeophtheirus</taxon>
    </lineage>
</organism>
<name>A0A0K2VIU4_LEPSM</name>
<feature type="non-terminal residue" evidence="1">
    <location>
        <position position="1"/>
    </location>
</feature>
<evidence type="ECO:0000313" key="1">
    <source>
        <dbReference type="EMBL" id="CDW50142.1"/>
    </source>
</evidence>
<sequence>RRRRDAREKNWRFTWNSVDPKEGSTFARRFHWDTRVKRLHLLSTKSDSVQGIFLLPSLNGILSRALERKDVLLINICNLAY</sequence>
<reference evidence="1" key="1">
    <citation type="submission" date="2014-05" db="EMBL/GenBank/DDBJ databases">
        <authorList>
            <person name="Chronopoulou M."/>
        </authorList>
    </citation>
    <scope>NUCLEOTIDE SEQUENCE</scope>
    <source>
        <tissue evidence="1">Whole organism</tissue>
    </source>
</reference>
<dbReference type="AlphaFoldDB" id="A0A0K2VIU4"/>
<dbReference type="EMBL" id="HACA01032781">
    <property type="protein sequence ID" value="CDW50142.1"/>
    <property type="molecule type" value="Transcribed_RNA"/>
</dbReference>
<accession>A0A0K2VIU4</accession>